<keyword evidence="3 5" id="KW-0949">S-adenosyl-L-methionine</keyword>
<dbReference type="PROSITE" id="PS51686">
    <property type="entry name" value="SAM_MT_RSMB_NOP"/>
    <property type="match status" value="1"/>
</dbReference>
<evidence type="ECO:0000313" key="7">
    <source>
        <dbReference type="Proteomes" id="UP000064920"/>
    </source>
</evidence>
<dbReference type="InterPro" id="IPR001678">
    <property type="entry name" value="MeTrfase_RsmB-F_NOP2_dom"/>
</dbReference>
<dbReference type="PANTHER" id="PTHR22807">
    <property type="entry name" value="NOP2 YEAST -RELATED NOL1/NOP2/FMU SUN DOMAIN-CONTAINING"/>
    <property type="match status" value="1"/>
</dbReference>
<feature type="binding site" evidence="5">
    <location>
        <position position="254"/>
    </location>
    <ligand>
        <name>S-adenosyl-L-methionine</name>
        <dbReference type="ChEBI" id="CHEBI:59789"/>
    </ligand>
</feature>
<name>A0A0P0A2S9_9RHOB</name>
<protein>
    <submittedName>
        <fullName evidence="6">Sun protein</fullName>
    </submittedName>
</protein>
<dbReference type="AlphaFoldDB" id="A0A0P0A2S9"/>
<dbReference type="InterPro" id="IPR023267">
    <property type="entry name" value="RCMT"/>
</dbReference>
<keyword evidence="4 5" id="KW-0694">RNA-binding</keyword>
<dbReference type="RefSeq" id="WP_062215656.1">
    <property type="nucleotide sequence ID" value="NZ_CP012023.1"/>
</dbReference>
<dbReference type="GO" id="GO:0008173">
    <property type="term" value="F:RNA methyltransferase activity"/>
    <property type="evidence" value="ECO:0007669"/>
    <property type="project" value="InterPro"/>
</dbReference>
<dbReference type="InterPro" id="IPR029063">
    <property type="entry name" value="SAM-dependent_MTases_sf"/>
</dbReference>
<dbReference type="GO" id="GO:0001510">
    <property type="term" value="P:RNA methylation"/>
    <property type="evidence" value="ECO:0007669"/>
    <property type="project" value="InterPro"/>
</dbReference>
<dbReference type="PANTHER" id="PTHR22807:SF53">
    <property type="entry name" value="RIBOSOMAL RNA SMALL SUBUNIT METHYLTRANSFERASE B-RELATED"/>
    <property type="match status" value="1"/>
</dbReference>
<reference evidence="6 7" key="1">
    <citation type="submission" date="2015-05" db="EMBL/GenBank/DDBJ databases">
        <authorList>
            <person name="Wang D.B."/>
            <person name="Wang M."/>
        </authorList>
    </citation>
    <scope>NUCLEOTIDE SEQUENCE [LARGE SCALE GENOMIC DNA]</scope>
    <source>
        <strain evidence="6 7">IMCC 12053</strain>
    </source>
</reference>
<dbReference type="InterPro" id="IPR049560">
    <property type="entry name" value="MeTrfase_RsmB-F_NOP2_cat"/>
</dbReference>
<proteinExistence type="inferred from homology"/>
<evidence type="ECO:0000256" key="4">
    <source>
        <dbReference type="ARBA" id="ARBA00022884"/>
    </source>
</evidence>
<sequence length="392" mass="41707">MTPTARLSAAIELLDTILSGVNAERALTNWARGNRYAGSKDRRAIRDYVFDAVRCLRSYAWLGGAGEATPTGRQVIIGALRASGVDLDTLFTGERFSPEPLTDAERDGVTLDAAGRGVRLDTPDWLLPKFDAALGADADAILAIGRERSPVFLRVNRRKATLGHAIEMLAEDNIAAQPHALSDCALIVTEGARMVARAQAYLTGAVEVQDAGSQAVINALPVQDGQRVLDYCAGGGGKALALACKADVAVTAHDIDPTRMQDIAPRASRAGVTITTARAAQLEDSYDLIVADVPCSGSGSWSRAPQAKWALTPERLTELTELQAQILNEIAPRVAKGGVLGYITCSLFDVENSEQITGFVARHPAFTVETSRLITPIEGADGFFVCVLRHTG</sequence>
<dbReference type="KEGG" id="cmar:IMCC12053_646"/>
<dbReference type="GO" id="GO:0003723">
    <property type="term" value="F:RNA binding"/>
    <property type="evidence" value="ECO:0007669"/>
    <property type="project" value="UniProtKB-UniRule"/>
</dbReference>
<keyword evidence="2 5" id="KW-0808">Transferase</keyword>
<dbReference type="Gene3D" id="3.30.70.1170">
    <property type="entry name" value="Sun protein, domain 3"/>
    <property type="match status" value="1"/>
</dbReference>
<comment type="caution">
    <text evidence="5">Lacks conserved residue(s) required for the propagation of feature annotation.</text>
</comment>
<evidence type="ECO:0000256" key="1">
    <source>
        <dbReference type="ARBA" id="ARBA00022603"/>
    </source>
</evidence>
<keyword evidence="1 5" id="KW-0489">Methyltransferase</keyword>
<dbReference type="Gene3D" id="3.40.50.150">
    <property type="entry name" value="Vaccinia Virus protein VP39"/>
    <property type="match status" value="1"/>
</dbReference>
<accession>A0A0P0A2S9</accession>
<evidence type="ECO:0000313" key="6">
    <source>
        <dbReference type="EMBL" id="ALI54594.1"/>
    </source>
</evidence>
<dbReference type="PATRIC" id="fig|1397108.4.peg.672"/>
<dbReference type="InterPro" id="IPR054728">
    <property type="entry name" value="RsmB-like_ferredoxin"/>
</dbReference>
<dbReference type="Pfam" id="PF22458">
    <property type="entry name" value="RsmF-B_ferredox"/>
    <property type="match status" value="1"/>
</dbReference>
<comment type="similarity">
    <text evidence="5">Belongs to the class I-like SAM-binding methyltransferase superfamily. RsmB/NOP family.</text>
</comment>
<keyword evidence="7" id="KW-1185">Reference proteome</keyword>
<evidence type="ECO:0000256" key="5">
    <source>
        <dbReference type="PROSITE-ProRule" id="PRU01023"/>
    </source>
</evidence>
<feature type="active site" description="Nucleophile" evidence="5">
    <location>
        <position position="345"/>
    </location>
</feature>
<dbReference type="CDD" id="cd02440">
    <property type="entry name" value="AdoMet_MTases"/>
    <property type="match status" value="1"/>
</dbReference>
<dbReference type="STRING" id="1397108.IMCC12053_646"/>
<dbReference type="OrthoDB" id="9810297at2"/>
<dbReference type="Proteomes" id="UP000064920">
    <property type="component" value="Chromosome"/>
</dbReference>
<dbReference type="PRINTS" id="PR02008">
    <property type="entry name" value="RCMTFAMILY"/>
</dbReference>
<evidence type="ECO:0000256" key="2">
    <source>
        <dbReference type="ARBA" id="ARBA00022679"/>
    </source>
</evidence>
<gene>
    <name evidence="6" type="ORF">IMCC12053_646</name>
</gene>
<evidence type="ECO:0000256" key="3">
    <source>
        <dbReference type="ARBA" id="ARBA00022691"/>
    </source>
</evidence>
<organism evidence="6 7">
    <name type="scientific">Celeribacter marinus</name>
    <dbReference type="NCBI Taxonomy" id="1397108"/>
    <lineage>
        <taxon>Bacteria</taxon>
        <taxon>Pseudomonadati</taxon>
        <taxon>Pseudomonadota</taxon>
        <taxon>Alphaproteobacteria</taxon>
        <taxon>Rhodobacterales</taxon>
        <taxon>Roseobacteraceae</taxon>
        <taxon>Celeribacter</taxon>
    </lineage>
</organism>
<dbReference type="Pfam" id="PF01189">
    <property type="entry name" value="Methyltr_RsmB-F"/>
    <property type="match status" value="1"/>
</dbReference>
<dbReference type="SUPFAM" id="SSF53335">
    <property type="entry name" value="S-adenosyl-L-methionine-dependent methyltransferases"/>
    <property type="match status" value="1"/>
</dbReference>
<dbReference type="EMBL" id="CP012023">
    <property type="protein sequence ID" value="ALI54594.1"/>
    <property type="molecule type" value="Genomic_DNA"/>
</dbReference>
<feature type="binding site" evidence="5">
    <location>
        <position position="292"/>
    </location>
    <ligand>
        <name>S-adenosyl-L-methionine</name>
        <dbReference type="ChEBI" id="CHEBI:59789"/>
    </ligand>
</feature>